<dbReference type="GO" id="GO:0019752">
    <property type="term" value="P:carboxylic acid metabolic process"/>
    <property type="evidence" value="ECO:0007669"/>
    <property type="project" value="InterPro"/>
</dbReference>
<evidence type="ECO:0000256" key="1">
    <source>
        <dbReference type="ARBA" id="ARBA00001933"/>
    </source>
</evidence>
<evidence type="ECO:0008006" key="10">
    <source>
        <dbReference type="Google" id="ProtNLM"/>
    </source>
</evidence>
<dbReference type="InterPro" id="IPR021115">
    <property type="entry name" value="Pyridoxal-P_BS"/>
</dbReference>
<dbReference type="GO" id="GO:0016831">
    <property type="term" value="F:carboxy-lyase activity"/>
    <property type="evidence" value="ECO:0007669"/>
    <property type="project" value="UniProtKB-KW"/>
</dbReference>
<dbReference type="Proteomes" id="UP001255856">
    <property type="component" value="Unassembled WGS sequence"/>
</dbReference>
<dbReference type="InterPro" id="IPR015421">
    <property type="entry name" value="PyrdxlP-dep_Trfase_major"/>
</dbReference>
<evidence type="ECO:0000256" key="4">
    <source>
        <dbReference type="ARBA" id="ARBA00022898"/>
    </source>
</evidence>
<dbReference type="GO" id="GO:0005737">
    <property type="term" value="C:cytoplasm"/>
    <property type="evidence" value="ECO:0007669"/>
    <property type="project" value="TreeGrafter"/>
</dbReference>
<evidence type="ECO:0000256" key="3">
    <source>
        <dbReference type="ARBA" id="ARBA00022793"/>
    </source>
</evidence>
<evidence type="ECO:0000256" key="7">
    <source>
        <dbReference type="RuleBase" id="RU000382"/>
    </source>
</evidence>
<dbReference type="Pfam" id="PF00282">
    <property type="entry name" value="Pyridoxal_deC"/>
    <property type="match status" value="1"/>
</dbReference>
<dbReference type="InterPro" id="IPR010977">
    <property type="entry name" value="Aromatic_deC"/>
</dbReference>
<comment type="caution">
    <text evidence="8">The sequence shown here is derived from an EMBL/GenBank/DDBJ whole genome shotgun (WGS) entry which is preliminary data.</text>
</comment>
<dbReference type="EMBL" id="JASFZW010000006">
    <property type="protein sequence ID" value="KAK2077774.1"/>
    <property type="molecule type" value="Genomic_DNA"/>
</dbReference>
<name>A0AAD9MH05_PROWI</name>
<dbReference type="GO" id="GO:0006520">
    <property type="term" value="P:amino acid metabolic process"/>
    <property type="evidence" value="ECO:0007669"/>
    <property type="project" value="InterPro"/>
</dbReference>
<accession>A0AAD9MH05</accession>
<dbReference type="AlphaFoldDB" id="A0AAD9MH05"/>
<dbReference type="PANTHER" id="PTHR11999:SF70">
    <property type="entry name" value="MIP05841P"/>
    <property type="match status" value="1"/>
</dbReference>
<evidence type="ECO:0000256" key="5">
    <source>
        <dbReference type="ARBA" id="ARBA00023239"/>
    </source>
</evidence>
<protein>
    <recommendedName>
        <fullName evidence="10">Tyrosine decarboxylase</fullName>
    </recommendedName>
</protein>
<dbReference type="InterPro" id="IPR002129">
    <property type="entry name" value="PyrdxlP-dep_de-COase"/>
</dbReference>
<dbReference type="InterPro" id="IPR015424">
    <property type="entry name" value="PyrdxlP-dep_Trfase"/>
</dbReference>
<keyword evidence="9" id="KW-1185">Reference proteome</keyword>
<dbReference type="Gene3D" id="3.40.640.10">
    <property type="entry name" value="Type I PLP-dependent aspartate aminotransferase-like (Major domain)"/>
    <property type="match status" value="1"/>
</dbReference>
<keyword evidence="5 7" id="KW-0456">Lyase</keyword>
<comment type="cofactor">
    <cofactor evidence="1 6 7">
        <name>pyridoxal 5'-phosphate</name>
        <dbReference type="ChEBI" id="CHEBI:597326"/>
    </cofactor>
</comment>
<evidence type="ECO:0000313" key="8">
    <source>
        <dbReference type="EMBL" id="KAK2077774.1"/>
    </source>
</evidence>
<gene>
    <name evidence="8" type="ORF">QBZ16_004622</name>
</gene>
<dbReference type="SUPFAM" id="SSF53383">
    <property type="entry name" value="PLP-dependent transferases"/>
    <property type="match status" value="1"/>
</dbReference>
<evidence type="ECO:0000313" key="9">
    <source>
        <dbReference type="Proteomes" id="UP001255856"/>
    </source>
</evidence>
<dbReference type="Gene3D" id="3.90.1150.10">
    <property type="entry name" value="Aspartate Aminotransferase, domain 1"/>
    <property type="match status" value="1"/>
</dbReference>
<evidence type="ECO:0000256" key="6">
    <source>
        <dbReference type="PIRSR" id="PIRSR602129-50"/>
    </source>
</evidence>
<evidence type="ECO:0000256" key="2">
    <source>
        <dbReference type="ARBA" id="ARBA00009533"/>
    </source>
</evidence>
<organism evidence="8 9">
    <name type="scientific">Prototheca wickerhamii</name>
    <dbReference type="NCBI Taxonomy" id="3111"/>
    <lineage>
        <taxon>Eukaryota</taxon>
        <taxon>Viridiplantae</taxon>
        <taxon>Chlorophyta</taxon>
        <taxon>core chlorophytes</taxon>
        <taxon>Trebouxiophyceae</taxon>
        <taxon>Chlorellales</taxon>
        <taxon>Chlorellaceae</taxon>
        <taxon>Prototheca</taxon>
    </lineage>
</organism>
<proteinExistence type="inferred from homology"/>
<comment type="similarity">
    <text evidence="2 7">Belongs to the group II decarboxylase family.</text>
</comment>
<sequence length="469" mass="51772">MRFRRLGYSMVDAIVDYRQTLEKYPVRSEVASGYLAKRLPDQAPETPETMEEIMADVQEHIMPGMTHWQHPNFYAWYPANSSYPAMLGDMLSSALGIIGFSWNGSPAATELETVVLDWFARFLNLPDCFLSSGGSGGGGVIQGSASEACLVALLAARTRALKQRGAAPGSLVAYATDQSHSCVKKACMIAGVEHLRLVETRGADGWALDPATLEAAMTADEAAGLHPFFLNTLIGTTSTAAVDPVADVAAVAARHGAWTHVDAAYAGVFACLPEQHAQHFQGLEAADSIATNAHKGMLVTFDCCALWVKDSFWLRSALSLEPQYQFAGLRHEEEHLDYKDWQVPLGRRFRALKLWFVLRLYGAEKIRAYLQHHLDTAAALVELVKRDDRFELAAPPRFGLVCFRLRGASDEESRAFLERINRSGKAFLVHTVVGGRHTIRCAIGGVQTQWRHVESTWRLIQQLAEEKEA</sequence>
<dbReference type="GO" id="GO:0030170">
    <property type="term" value="F:pyridoxal phosphate binding"/>
    <property type="evidence" value="ECO:0007669"/>
    <property type="project" value="InterPro"/>
</dbReference>
<reference evidence="8" key="1">
    <citation type="submission" date="2021-01" db="EMBL/GenBank/DDBJ databases">
        <authorList>
            <person name="Eckstrom K.M.E."/>
        </authorList>
    </citation>
    <scope>NUCLEOTIDE SEQUENCE</scope>
    <source>
        <strain evidence="8">UVCC 0001</strain>
    </source>
</reference>
<dbReference type="PRINTS" id="PR00800">
    <property type="entry name" value="YHDCRBOXLASE"/>
</dbReference>
<feature type="modified residue" description="N6-(pyridoxal phosphate)lysine" evidence="6">
    <location>
        <position position="295"/>
    </location>
</feature>
<keyword evidence="4 6" id="KW-0663">Pyridoxal phosphate</keyword>
<dbReference type="PROSITE" id="PS00392">
    <property type="entry name" value="DDC_GAD_HDC_YDC"/>
    <property type="match status" value="1"/>
</dbReference>
<dbReference type="Gene3D" id="1.20.1340.10">
    <property type="entry name" value="dopa decarboxylase, N-terminal domain"/>
    <property type="match status" value="1"/>
</dbReference>
<keyword evidence="3" id="KW-0210">Decarboxylase</keyword>
<dbReference type="PANTHER" id="PTHR11999">
    <property type="entry name" value="GROUP II PYRIDOXAL-5-PHOSPHATE DECARBOXYLASE"/>
    <property type="match status" value="1"/>
</dbReference>
<dbReference type="InterPro" id="IPR015422">
    <property type="entry name" value="PyrdxlP-dep_Trfase_small"/>
</dbReference>